<evidence type="ECO:0008006" key="3">
    <source>
        <dbReference type="Google" id="ProtNLM"/>
    </source>
</evidence>
<dbReference type="GeneID" id="119727203"/>
<evidence type="ECO:0000313" key="1">
    <source>
        <dbReference type="EnsemblMetazoa" id="XP_038054992.1"/>
    </source>
</evidence>
<organism evidence="1 2">
    <name type="scientific">Patiria miniata</name>
    <name type="common">Bat star</name>
    <name type="synonym">Asterina miniata</name>
    <dbReference type="NCBI Taxonomy" id="46514"/>
    <lineage>
        <taxon>Eukaryota</taxon>
        <taxon>Metazoa</taxon>
        <taxon>Echinodermata</taxon>
        <taxon>Eleutherozoa</taxon>
        <taxon>Asterozoa</taxon>
        <taxon>Asteroidea</taxon>
        <taxon>Valvatacea</taxon>
        <taxon>Valvatida</taxon>
        <taxon>Asterinidae</taxon>
        <taxon>Patiria</taxon>
    </lineage>
</organism>
<dbReference type="EnsemblMetazoa" id="XM_038199064.1">
    <property type="protein sequence ID" value="XP_038054992.1"/>
    <property type="gene ID" value="LOC119727203"/>
</dbReference>
<protein>
    <recommendedName>
        <fullName evidence="3">Endonuclease-reverse transcriptase</fullName>
    </recommendedName>
</protein>
<dbReference type="Proteomes" id="UP000887568">
    <property type="component" value="Unplaced"/>
</dbReference>
<dbReference type="RefSeq" id="XP_038054992.1">
    <property type="nucleotide sequence ID" value="XM_038199064.1"/>
</dbReference>
<dbReference type="AlphaFoldDB" id="A0A913ZTR4"/>
<reference evidence="1" key="1">
    <citation type="submission" date="2022-11" db="UniProtKB">
        <authorList>
            <consortium name="EnsemblMetazoa"/>
        </authorList>
    </citation>
    <scope>IDENTIFICATION</scope>
</reference>
<accession>A0A913ZTR4</accession>
<name>A0A913ZTR4_PATMI</name>
<keyword evidence="2" id="KW-1185">Reference proteome</keyword>
<dbReference type="OrthoDB" id="424543at2759"/>
<evidence type="ECO:0000313" key="2">
    <source>
        <dbReference type="Proteomes" id="UP000887568"/>
    </source>
</evidence>
<proteinExistence type="predicted"/>
<sequence length="147" mass="17216">MSKAFDSVRRVVLFEDLKEILEQDELHLLAILLRDVRLQKITNKELYRRTNEIPWSTAITRRRLRWTGHLLRLPEEAPAKQALLDAIRKNKLPIGGQRTTWLKRVNKDLTTTGVNIKDRCTWHVASDREQWRTLTECAMSDQLDASA</sequence>